<keyword evidence="5" id="KW-1279">T cell receptor</keyword>
<evidence type="ECO:0000256" key="1">
    <source>
        <dbReference type="ARBA" id="ARBA00022729"/>
    </source>
</evidence>
<dbReference type="SUPFAM" id="SSF48726">
    <property type="entry name" value="Immunoglobulin"/>
    <property type="match status" value="1"/>
</dbReference>
<dbReference type="PROSITE" id="PS50835">
    <property type="entry name" value="IG_LIKE"/>
    <property type="match status" value="1"/>
</dbReference>
<evidence type="ECO:0000313" key="8">
    <source>
        <dbReference type="Ensembl" id="ENSCCRP00010087476.1"/>
    </source>
</evidence>
<keyword evidence="9" id="KW-1185">Reference proteome</keyword>
<proteinExistence type="predicted"/>
<keyword evidence="1 6" id="KW-0732">Signal</keyword>
<reference evidence="8" key="2">
    <citation type="submission" date="2025-09" db="UniProtKB">
        <authorList>
            <consortium name="Ensembl"/>
        </authorList>
    </citation>
    <scope>IDENTIFICATION</scope>
</reference>
<dbReference type="InterPro" id="IPR007110">
    <property type="entry name" value="Ig-like_dom"/>
</dbReference>
<protein>
    <submittedName>
        <fullName evidence="8">T-cell receptor alpha/delta variable 30.0.6</fullName>
    </submittedName>
</protein>
<dbReference type="InterPro" id="IPR036179">
    <property type="entry name" value="Ig-like_dom_sf"/>
</dbReference>
<evidence type="ECO:0000256" key="6">
    <source>
        <dbReference type="SAM" id="SignalP"/>
    </source>
</evidence>
<dbReference type="Proteomes" id="UP000694427">
    <property type="component" value="Unplaced"/>
</dbReference>
<reference evidence="8" key="1">
    <citation type="submission" date="2025-08" db="UniProtKB">
        <authorList>
            <consortium name="Ensembl"/>
        </authorList>
    </citation>
    <scope>IDENTIFICATION</scope>
</reference>
<sequence length="151" mass="17648">MTHWIKQTIIVFIYVWRIESQDSVEQKTRVQTAYEGGTVIINCTYQTSYTPTLFWYQQKVNKVPKYMLNRVGKTGDEDKEFKDRFNAFIDTSSKSFPLTIKSLSVSDSAVYYCVLRPTVTETHSTLTQEPSSFSHPYEKEVYSSVLLVYFF</sequence>
<keyword evidence="5" id="KW-0391">Immunity</keyword>
<evidence type="ECO:0000313" key="9">
    <source>
        <dbReference type="Proteomes" id="UP000694427"/>
    </source>
</evidence>
<evidence type="ECO:0000256" key="2">
    <source>
        <dbReference type="ARBA" id="ARBA00023130"/>
    </source>
</evidence>
<keyword evidence="4" id="KW-0393">Immunoglobulin domain</keyword>
<feature type="chain" id="PRO_5034681382" evidence="6">
    <location>
        <begin position="21"/>
        <end position="151"/>
    </location>
</feature>
<dbReference type="Pfam" id="PF07686">
    <property type="entry name" value="V-set"/>
    <property type="match status" value="1"/>
</dbReference>
<dbReference type="PANTHER" id="PTHR19367">
    <property type="entry name" value="T-CELL RECEPTOR ALPHA CHAIN V REGION"/>
    <property type="match status" value="1"/>
</dbReference>
<feature type="signal peptide" evidence="6">
    <location>
        <begin position="1"/>
        <end position="20"/>
    </location>
</feature>
<feature type="domain" description="Ig-like" evidence="7">
    <location>
        <begin position="22"/>
        <end position="127"/>
    </location>
</feature>
<dbReference type="SMART" id="SM00409">
    <property type="entry name" value="IG"/>
    <property type="match status" value="1"/>
</dbReference>
<accession>A0A8C1R4W8</accession>
<keyword evidence="3" id="KW-0675">Receptor</keyword>
<evidence type="ECO:0000259" key="7">
    <source>
        <dbReference type="PROSITE" id="PS50835"/>
    </source>
</evidence>
<dbReference type="SMART" id="SM00406">
    <property type="entry name" value="IGv"/>
    <property type="match status" value="1"/>
</dbReference>
<dbReference type="Ensembl" id="ENSCCRT00010097035.1">
    <property type="protein sequence ID" value="ENSCCRP00010087476.1"/>
    <property type="gene ID" value="ENSCCRG00010038246.1"/>
</dbReference>
<keyword evidence="2" id="KW-1064">Adaptive immunity</keyword>
<evidence type="ECO:0000256" key="4">
    <source>
        <dbReference type="ARBA" id="ARBA00023319"/>
    </source>
</evidence>
<dbReference type="GO" id="GO:0042101">
    <property type="term" value="C:T cell receptor complex"/>
    <property type="evidence" value="ECO:0007669"/>
    <property type="project" value="UniProtKB-KW"/>
</dbReference>
<dbReference type="InterPro" id="IPR003599">
    <property type="entry name" value="Ig_sub"/>
</dbReference>
<name>A0A8C1R4W8_CYPCA</name>
<evidence type="ECO:0000256" key="3">
    <source>
        <dbReference type="ARBA" id="ARBA00023170"/>
    </source>
</evidence>
<dbReference type="InterPro" id="IPR013106">
    <property type="entry name" value="Ig_V-set"/>
</dbReference>
<dbReference type="Gene3D" id="2.60.40.10">
    <property type="entry name" value="Immunoglobulins"/>
    <property type="match status" value="1"/>
</dbReference>
<dbReference type="AlphaFoldDB" id="A0A8C1R4W8"/>
<dbReference type="InterPro" id="IPR013783">
    <property type="entry name" value="Ig-like_fold"/>
</dbReference>
<dbReference type="InterPro" id="IPR051287">
    <property type="entry name" value="TCR_variable_region"/>
</dbReference>
<organism evidence="8 9">
    <name type="scientific">Cyprinus carpio</name>
    <name type="common">Common carp</name>
    <dbReference type="NCBI Taxonomy" id="7962"/>
    <lineage>
        <taxon>Eukaryota</taxon>
        <taxon>Metazoa</taxon>
        <taxon>Chordata</taxon>
        <taxon>Craniata</taxon>
        <taxon>Vertebrata</taxon>
        <taxon>Euteleostomi</taxon>
        <taxon>Actinopterygii</taxon>
        <taxon>Neopterygii</taxon>
        <taxon>Teleostei</taxon>
        <taxon>Ostariophysi</taxon>
        <taxon>Cypriniformes</taxon>
        <taxon>Cyprinidae</taxon>
        <taxon>Cyprininae</taxon>
        <taxon>Cyprinus</taxon>
    </lineage>
</organism>
<evidence type="ECO:0000256" key="5">
    <source>
        <dbReference type="ARBA" id="ARBA00043266"/>
    </source>
</evidence>
<dbReference type="PANTHER" id="PTHR19367:SF18">
    <property type="entry name" value="T CELL RECEPTOR ALPHA VARIABLE 16"/>
    <property type="match status" value="1"/>
</dbReference>
<dbReference type="GO" id="GO:0002250">
    <property type="term" value="P:adaptive immune response"/>
    <property type="evidence" value="ECO:0007669"/>
    <property type="project" value="UniProtKB-KW"/>
</dbReference>